<keyword evidence="1" id="KW-0998">Cell outer membrane</keyword>
<dbReference type="NCBIfam" id="TIGR04056">
    <property type="entry name" value="OMP_RagA_SusC"/>
    <property type="match status" value="1"/>
</dbReference>
<evidence type="ECO:0000313" key="5">
    <source>
        <dbReference type="Proteomes" id="UP000622475"/>
    </source>
</evidence>
<evidence type="ECO:0000256" key="1">
    <source>
        <dbReference type="PROSITE-ProRule" id="PRU01360"/>
    </source>
</evidence>
<dbReference type="Gene3D" id="2.60.40.1120">
    <property type="entry name" value="Carboxypeptidase-like, regulatory domain"/>
    <property type="match status" value="1"/>
</dbReference>
<dbReference type="Pfam" id="PF07715">
    <property type="entry name" value="Plug"/>
    <property type="match status" value="1"/>
</dbReference>
<keyword evidence="5" id="KW-1185">Reference proteome</keyword>
<dbReference type="InterPro" id="IPR023997">
    <property type="entry name" value="TonB-dep_OMP_SusC/RagA_CS"/>
</dbReference>
<sequence>MRKQIIWPLIFFSCILVCTNLMAQVKRVTVKGTVTDAVAKFPLPGATVSVAGKPITATGPDGRYTVTMGEGEKISFKSLGYAEQEFTLKPGQLTIDVQLKEGAGTQMKETVVRGYVRRTREQTAGASTIITAKEVQDNPVSNVEQLLQGKVAGLNIQNNTGAPGQRGSVNIRGLSTIATTGTGDATFLQPTSPLYVIDGVPLDADKAADQGFDQQGPGVSPLSLIPQEDIASMEILKDASATSLYGSRGAYGVILITTVRGRSKIPRILYTSNYVLRDVPKLRETLGGVSERSFKIGQIQQYGLGDDRYRITNTPFLTDSLNAFYNNSTNWQDIFYSTRFNMTHNLNLDGGDDRFNYKVNLKYLGENGIVENTGFDNYSMNMNMQYKPTTRLGFFGQVRTALGRNRSGSGTGVLQRIVGDSGNRSTLLPGPSFLLATSDVLSSLNIRETSGPKMIATNVNANYELIPNLNLSTQSSYDYTTETQDRFLPSAANAQFAQIYNFYGYTSVLYNRNNISYIKSLSKHNFFLNVFDEIYVRKQQQSSTRIERTPNDQFEGPLGYDGNLSRGGGVLQSFFDLKSASVAAAFTYDYDKKYIAEFTYRIDGNSSSGQENPFTRNPSLGLKWNINKEAFAENWKWLDYADLRLTGGQTIQPVGLLVDIYGRYVPTGFYNNQPRVGIDFGRIPNPLLKPKNQVQYNFDVDFGIKNGLIEVVYDTYYKNITSELFLTGLDNTLAFGSYQSNDAAFVNYGHELSITSRVIKSGKLTWTVQVNGALNYDVLTKLPAQFNGQFIELDDPGNPNLAGQFIAKRVGRNALSNYLYQNNGVYSTTADVPVDPVTGLRLRNASANNILSSYQGGDAKLLDANGDYVIDARDRQVGGNTQPLVTGGFSNTWIYGPFNLNIYSSYTAVRSILNNALADRMLLLSNPYGTNAVPPAGNLRVWNGPGDATAQYANVYNYAHESYMANFRKDQTLWQESGSYFKINQITLSYNFDKNLVKRLGLSNIRTYISGNNVAIFSPYSGPNPENVTQVGKDISSGYPIPRSYTLGFNVTF</sequence>
<gene>
    <name evidence="4" type="ORF">IRJ16_22345</name>
</gene>
<keyword evidence="1" id="KW-0812">Transmembrane</keyword>
<dbReference type="InterPro" id="IPR039426">
    <property type="entry name" value="TonB-dep_rcpt-like"/>
</dbReference>
<comment type="subcellular location">
    <subcellularLocation>
        <location evidence="1">Cell outer membrane</location>
        <topology evidence="1">Multi-pass membrane protein</topology>
    </subcellularLocation>
</comment>
<dbReference type="Proteomes" id="UP000622475">
    <property type="component" value="Unassembled WGS sequence"/>
</dbReference>
<organism evidence="4 5">
    <name type="scientific">Mucilaginibacter myungsuensis</name>
    <dbReference type="NCBI Taxonomy" id="649104"/>
    <lineage>
        <taxon>Bacteria</taxon>
        <taxon>Pseudomonadati</taxon>
        <taxon>Bacteroidota</taxon>
        <taxon>Sphingobacteriia</taxon>
        <taxon>Sphingobacteriales</taxon>
        <taxon>Sphingobacteriaceae</taxon>
        <taxon>Mucilaginibacter</taxon>
    </lineage>
</organism>
<dbReference type="InterPro" id="IPR037066">
    <property type="entry name" value="Plug_dom_sf"/>
</dbReference>
<evidence type="ECO:0000259" key="3">
    <source>
        <dbReference type="Pfam" id="PF07715"/>
    </source>
</evidence>
<reference evidence="4" key="1">
    <citation type="submission" date="2020-10" db="EMBL/GenBank/DDBJ databases">
        <title>Mucilaginibacter mali sp. nov., isolated from rhizosphere soil of apple orchard.</title>
        <authorList>
            <person name="Lee J.-S."/>
            <person name="Kim H.S."/>
            <person name="Kim J.-S."/>
        </authorList>
    </citation>
    <scope>NUCLEOTIDE SEQUENCE</scope>
    <source>
        <strain evidence="4">KCTC 22746</strain>
    </source>
</reference>
<dbReference type="EMBL" id="JADFFL010000014">
    <property type="protein sequence ID" value="MBE9664637.1"/>
    <property type="molecule type" value="Genomic_DNA"/>
</dbReference>
<name>A0A929L1T8_9SPHI</name>
<dbReference type="SUPFAM" id="SSF49464">
    <property type="entry name" value="Carboxypeptidase regulatory domain-like"/>
    <property type="match status" value="1"/>
</dbReference>
<comment type="similarity">
    <text evidence="1">Belongs to the TonB-dependent receptor family.</text>
</comment>
<dbReference type="InterPro" id="IPR023996">
    <property type="entry name" value="TonB-dep_OMP_SusC/RagA"/>
</dbReference>
<keyword evidence="1" id="KW-0813">Transport</keyword>
<dbReference type="InterPro" id="IPR008969">
    <property type="entry name" value="CarboxyPept-like_regulatory"/>
</dbReference>
<comment type="caution">
    <text evidence="4">The sequence shown here is derived from an EMBL/GenBank/DDBJ whole genome shotgun (WGS) entry which is preliminary data.</text>
</comment>
<feature type="chain" id="PRO_5037647789" evidence="2">
    <location>
        <begin position="24"/>
        <end position="1053"/>
    </location>
</feature>
<evidence type="ECO:0000256" key="2">
    <source>
        <dbReference type="SAM" id="SignalP"/>
    </source>
</evidence>
<dbReference type="GO" id="GO:0009279">
    <property type="term" value="C:cell outer membrane"/>
    <property type="evidence" value="ECO:0007669"/>
    <property type="project" value="UniProtKB-SubCell"/>
</dbReference>
<dbReference type="AlphaFoldDB" id="A0A929L1T8"/>
<keyword evidence="1" id="KW-0472">Membrane</keyword>
<accession>A0A929L1T8</accession>
<dbReference type="Gene3D" id="2.170.130.10">
    <property type="entry name" value="TonB-dependent receptor, plug domain"/>
    <property type="match status" value="1"/>
</dbReference>
<protein>
    <submittedName>
        <fullName evidence="4">SusC/RagA family TonB-linked outer membrane protein</fullName>
    </submittedName>
</protein>
<dbReference type="SUPFAM" id="SSF56935">
    <property type="entry name" value="Porins"/>
    <property type="match status" value="1"/>
</dbReference>
<proteinExistence type="inferred from homology"/>
<feature type="signal peptide" evidence="2">
    <location>
        <begin position="1"/>
        <end position="23"/>
    </location>
</feature>
<evidence type="ECO:0000313" key="4">
    <source>
        <dbReference type="EMBL" id="MBE9664637.1"/>
    </source>
</evidence>
<dbReference type="Pfam" id="PF13715">
    <property type="entry name" value="CarbopepD_reg_2"/>
    <property type="match status" value="1"/>
</dbReference>
<keyword evidence="2" id="KW-0732">Signal</keyword>
<keyword evidence="1" id="KW-1134">Transmembrane beta strand</keyword>
<feature type="domain" description="TonB-dependent receptor plug" evidence="3">
    <location>
        <begin position="121"/>
        <end position="253"/>
    </location>
</feature>
<dbReference type="PROSITE" id="PS52016">
    <property type="entry name" value="TONB_DEPENDENT_REC_3"/>
    <property type="match status" value="1"/>
</dbReference>
<dbReference type="NCBIfam" id="TIGR04057">
    <property type="entry name" value="SusC_RagA_signa"/>
    <property type="match status" value="1"/>
</dbReference>
<dbReference type="InterPro" id="IPR012910">
    <property type="entry name" value="Plug_dom"/>
</dbReference>